<proteinExistence type="predicted"/>
<comment type="caution">
    <text evidence="1">The sequence shown here is derived from an EMBL/GenBank/DDBJ whole genome shotgun (WGS) entry which is preliminary data.</text>
</comment>
<evidence type="ECO:0000313" key="1">
    <source>
        <dbReference type="EMBL" id="PRQ52448.1"/>
    </source>
</evidence>
<keyword evidence="2" id="KW-1185">Reference proteome</keyword>
<evidence type="ECO:0008006" key="3">
    <source>
        <dbReference type="Google" id="ProtNLM"/>
    </source>
</evidence>
<accession>A0A2P6S186</accession>
<reference evidence="1 2" key="1">
    <citation type="journal article" date="2018" name="Nat. Genet.">
        <title>The Rosa genome provides new insights in the design of modern roses.</title>
        <authorList>
            <person name="Bendahmane M."/>
        </authorList>
    </citation>
    <scope>NUCLEOTIDE SEQUENCE [LARGE SCALE GENOMIC DNA]</scope>
    <source>
        <strain evidence="2">cv. Old Blush</strain>
    </source>
</reference>
<dbReference type="Proteomes" id="UP000238479">
    <property type="component" value="Chromosome 2"/>
</dbReference>
<gene>
    <name evidence="1" type="ORF">RchiOBHm_Chr2g0155611</name>
</gene>
<dbReference type="EMBL" id="PDCK01000040">
    <property type="protein sequence ID" value="PRQ52448.1"/>
    <property type="molecule type" value="Genomic_DNA"/>
</dbReference>
<dbReference type="PANTHER" id="PTHR34835:SF34">
    <property type="entry name" value="OS08G0555500 PROTEIN"/>
    <property type="match status" value="1"/>
</dbReference>
<evidence type="ECO:0000313" key="2">
    <source>
        <dbReference type="Proteomes" id="UP000238479"/>
    </source>
</evidence>
<dbReference type="AlphaFoldDB" id="A0A2P6S186"/>
<name>A0A2P6S186_ROSCH</name>
<sequence length="530" mass="58396">MGDLVTNSKPYEFTLTVSGLSVEKVAAIAEMGFDGLLQIGCNTLVGPVWRLMVHSVDIGNRRVSIMGQNFAVTPHEFGRVMGVQDGGSDFELGTATDVAEYGMIVEDMCDREGRIQYCHLKEIVRDREEADDKFRIAFSLLALGLVLCPTTDDAVDTSLILPLLETGRIGQKNWASFCLQRLLDSVTAQREHGDGVVGGCVLFLQVLYFEKVGSACFHIDRSILPLMAWGDFEVRELITRVRTYGGFKSPIVMMERNKRVKMASKCADDDGEFGLGLRKSVHEDIFDVKLELMGVKGDVWRLMDACGRIQPDVAELARKVEIIAHQISGLREECADMVKIQLLRSANRRGDDCNVHTVPVWKPRQRDGMGSGDSVLHADTFLEEESLQRMKAKSKLCDNAFGKAVSASSSSPGAAPTREMRPYQGGCVPESKAVVSPHARAMFTYAVTRNEEVNHVISSGCNGAGLTNAKSWMLPGPYMLMHPIGNDDILLINYIFMGGKKVTVEEGRLAHKLDGNYGCFNRESEGTTLP</sequence>
<protein>
    <recommendedName>
        <fullName evidence="3">Aminotransferase-like plant mobile domain-containing protein</fullName>
    </recommendedName>
</protein>
<dbReference type="Gramene" id="PRQ52448">
    <property type="protein sequence ID" value="PRQ52448"/>
    <property type="gene ID" value="RchiOBHm_Chr2g0155611"/>
</dbReference>
<dbReference type="PANTHER" id="PTHR34835">
    <property type="entry name" value="OS07G0283600 PROTEIN-RELATED"/>
    <property type="match status" value="1"/>
</dbReference>
<organism evidence="1 2">
    <name type="scientific">Rosa chinensis</name>
    <name type="common">China rose</name>
    <dbReference type="NCBI Taxonomy" id="74649"/>
    <lineage>
        <taxon>Eukaryota</taxon>
        <taxon>Viridiplantae</taxon>
        <taxon>Streptophyta</taxon>
        <taxon>Embryophyta</taxon>
        <taxon>Tracheophyta</taxon>
        <taxon>Spermatophyta</taxon>
        <taxon>Magnoliopsida</taxon>
        <taxon>eudicotyledons</taxon>
        <taxon>Gunneridae</taxon>
        <taxon>Pentapetalae</taxon>
        <taxon>rosids</taxon>
        <taxon>fabids</taxon>
        <taxon>Rosales</taxon>
        <taxon>Rosaceae</taxon>
        <taxon>Rosoideae</taxon>
        <taxon>Rosoideae incertae sedis</taxon>
        <taxon>Rosa</taxon>
    </lineage>
</organism>